<dbReference type="PANTHER" id="PTHR43490:SF99">
    <property type="entry name" value="SHORT-CHAIN DEHYDROGENASE_REDUCTASE"/>
    <property type="match status" value="1"/>
</dbReference>
<reference evidence="5 6" key="1">
    <citation type="submission" date="2020-08" db="EMBL/GenBank/DDBJ databases">
        <title>Sequencing the genomes of 1000 actinobacteria strains.</title>
        <authorList>
            <person name="Klenk H.-P."/>
        </authorList>
    </citation>
    <scope>NUCLEOTIDE SEQUENCE [LARGE SCALE GENOMIC DNA]</scope>
    <source>
        <strain evidence="5 6">DSM 28967</strain>
    </source>
</reference>
<dbReference type="InterPro" id="IPR002347">
    <property type="entry name" value="SDR_fam"/>
</dbReference>
<dbReference type="Proteomes" id="UP000549971">
    <property type="component" value="Unassembled WGS sequence"/>
</dbReference>
<dbReference type="GO" id="GO:0016491">
    <property type="term" value="F:oxidoreductase activity"/>
    <property type="evidence" value="ECO:0007669"/>
    <property type="project" value="UniProtKB-KW"/>
</dbReference>
<evidence type="ECO:0000256" key="4">
    <source>
        <dbReference type="RuleBase" id="RU000363"/>
    </source>
</evidence>
<dbReference type="EMBL" id="JACHMY010000001">
    <property type="protein sequence ID" value="MBB5838642.1"/>
    <property type="molecule type" value="Genomic_DNA"/>
</dbReference>
<keyword evidence="2" id="KW-0521">NADP</keyword>
<proteinExistence type="inferred from homology"/>
<dbReference type="SUPFAM" id="SSF51735">
    <property type="entry name" value="NAD(P)-binding Rossmann-fold domains"/>
    <property type="match status" value="1"/>
</dbReference>
<dbReference type="RefSeq" id="WP_184799639.1">
    <property type="nucleotide sequence ID" value="NZ_JACHMY010000001.1"/>
</dbReference>
<dbReference type="PRINTS" id="PR00081">
    <property type="entry name" value="GDHRDH"/>
</dbReference>
<protein>
    <submittedName>
        <fullName evidence="5">NAD(P)-dependent dehydrogenase (Short-subunit alcohol dehydrogenase family)</fullName>
    </submittedName>
</protein>
<dbReference type="InterPro" id="IPR036291">
    <property type="entry name" value="NAD(P)-bd_dom_sf"/>
</dbReference>
<evidence type="ECO:0000256" key="3">
    <source>
        <dbReference type="ARBA" id="ARBA00023002"/>
    </source>
</evidence>
<organism evidence="5 6">
    <name type="scientific">Kribbella italica</name>
    <dbReference type="NCBI Taxonomy" id="1540520"/>
    <lineage>
        <taxon>Bacteria</taxon>
        <taxon>Bacillati</taxon>
        <taxon>Actinomycetota</taxon>
        <taxon>Actinomycetes</taxon>
        <taxon>Propionibacteriales</taxon>
        <taxon>Kribbellaceae</taxon>
        <taxon>Kribbella</taxon>
    </lineage>
</organism>
<dbReference type="PANTHER" id="PTHR43490">
    <property type="entry name" value="(+)-NEOMENTHOL DEHYDROGENASE"/>
    <property type="match status" value="1"/>
</dbReference>
<keyword evidence="3" id="KW-0560">Oxidoreductase</keyword>
<evidence type="ECO:0000313" key="6">
    <source>
        <dbReference type="Proteomes" id="UP000549971"/>
    </source>
</evidence>
<evidence type="ECO:0000313" key="5">
    <source>
        <dbReference type="EMBL" id="MBB5838642.1"/>
    </source>
</evidence>
<dbReference type="AlphaFoldDB" id="A0A7W9JAL7"/>
<comment type="similarity">
    <text evidence="1 4">Belongs to the short-chain dehydrogenases/reductases (SDR) family.</text>
</comment>
<evidence type="ECO:0000256" key="1">
    <source>
        <dbReference type="ARBA" id="ARBA00006484"/>
    </source>
</evidence>
<sequence length="242" mass="25072">MTITLITGANKSLGFQTARELVALGHIVYVGARDQEKGRKAAADLGAKTVQLDVTDAASIRAAAEQIEAAEGRLDVLVNNAGIPGHVNAAGIPGHPSTASEVTAETLRTVFETNVFGAAQVLHEFLPLLTKSDHPVVVNVSSGLGSIAGVPFDGESAVQSWIPVPGYAASKAALNMLTAQFAYLLPDLRINTVDPGFTATDFNGHRGTQTVEEGAAIIVQAATIAKDGPTGQYLSIHGPVAW</sequence>
<gene>
    <name evidence="5" type="ORF">HDA39_005376</name>
</gene>
<accession>A0A7W9JAL7</accession>
<name>A0A7W9JAL7_9ACTN</name>
<dbReference type="PRINTS" id="PR00080">
    <property type="entry name" value="SDRFAMILY"/>
</dbReference>
<evidence type="ECO:0000256" key="2">
    <source>
        <dbReference type="ARBA" id="ARBA00022857"/>
    </source>
</evidence>
<dbReference type="Gene3D" id="3.40.50.720">
    <property type="entry name" value="NAD(P)-binding Rossmann-like Domain"/>
    <property type="match status" value="1"/>
</dbReference>
<comment type="caution">
    <text evidence="5">The sequence shown here is derived from an EMBL/GenBank/DDBJ whole genome shotgun (WGS) entry which is preliminary data.</text>
</comment>
<dbReference type="Pfam" id="PF00106">
    <property type="entry name" value="adh_short"/>
    <property type="match status" value="1"/>
</dbReference>
<keyword evidence="6" id="KW-1185">Reference proteome</keyword>